<dbReference type="AlphaFoldDB" id="A0AAQ1JVF2"/>
<accession>A0AAQ1JVF2</accession>
<feature type="region of interest" description="Disordered" evidence="2">
    <location>
        <begin position="257"/>
        <end position="282"/>
    </location>
</feature>
<proteinExistence type="predicted"/>
<feature type="region of interest" description="Disordered" evidence="2">
    <location>
        <begin position="215"/>
        <end position="234"/>
    </location>
</feature>
<dbReference type="EMBL" id="FNZM01000011">
    <property type="protein sequence ID" value="SEJ95341.1"/>
    <property type="molecule type" value="Genomic_DNA"/>
</dbReference>
<feature type="compositionally biased region" description="Low complexity" evidence="2">
    <location>
        <begin position="266"/>
        <end position="282"/>
    </location>
</feature>
<reference evidence="3 4" key="1">
    <citation type="submission" date="2016-10" db="EMBL/GenBank/DDBJ databases">
        <authorList>
            <person name="Varghese N."/>
            <person name="Submissions S."/>
        </authorList>
    </citation>
    <scope>NUCLEOTIDE SEQUENCE [LARGE SCALE GENOMIC DNA]</scope>
    <source>
        <strain evidence="3 4">LMG 22274</strain>
    </source>
</reference>
<feature type="region of interest" description="Disordered" evidence="2">
    <location>
        <begin position="12"/>
        <end position="35"/>
    </location>
</feature>
<evidence type="ECO:0000313" key="4">
    <source>
        <dbReference type="Proteomes" id="UP000183529"/>
    </source>
</evidence>
<evidence type="ECO:0000313" key="3">
    <source>
        <dbReference type="EMBL" id="SEJ95341.1"/>
    </source>
</evidence>
<keyword evidence="1" id="KW-0620">Polyamine biosynthesis</keyword>
<protein>
    <submittedName>
        <fullName evidence="3">Spermidine synthase</fullName>
    </submittedName>
</protein>
<dbReference type="InterPro" id="IPR029063">
    <property type="entry name" value="SAM-dependent_MTases_sf"/>
</dbReference>
<dbReference type="Gene3D" id="3.40.50.150">
    <property type="entry name" value="Vaccinia Virus protein VP39"/>
    <property type="match status" value="1"/>
</dbReference>
<name>A0AAQ1JVF2_9BURK</name>
<dbReference type="PANTHER" id="PTHR43317:SF1">
    <property type="entry name" value="THERMOSPERMINE SYNTHASE ACAULIS5"/>
    <property type="match status" value="1"/>
</dbReference>
<dbReference type="GO" id="GO:0006596">
    <property type="term" value="P:polyamine biosynthetic process"/>
    <property type="evidence" value="ECO:0007669"/>
    <property type="project" value="UniProtKB-KW"/>
</dbReference>
<dbReference type="SUPFAM" id="SSF53335">
    <property type="entry name" value="S-adenosyl-L-methionine-dependent methyltransferases"/>
    <property type="match status" value="1"/>
</dbReference>
<dbReference type="PANTHER" id="PTHR43317">
    <property type="entry name" value="THERMOSPERMINE SYNTHASE ACAULIS5"/>
    <property type="match status" value="1"/>
</dbReference>
<evidence type="ECO:0000256" key="1">
    <source>
        <dbReference type="ARBA" id="ARBA00023115"/>
    </source>
</evidence>
<evidence type="ECO:0000256" key="2">
    <source>
        <dbReference type="SAM" id="MobiDB-lite"/>
    </source>
</evidence>
<dbReference type="Proteomes" id="UP000183529">
    <property type="component" value="Unassembled WGS sequence"/>
</dbReference>
<feature type="compositionally biased region" description="Polar residues" evidence="2">
    <location>
        <begin position="24"/>
        <end position="35"/>
    </location>
</feature>
<sequence>MTTLIKRASAEARAFNKTDAAESAPTTGTTPETDAPQQIEAAPQAEAAVQAAAPAAVEAAPAAVAEVTEAAQAPAAVEAAPAVVAAEAAPAVVEAPKQAAVKPAAKRAAKPVAKPEAKPVAEVAAKAEAKPVAKKAAKPAAKVDATPVAKAEAKPAAKKAAKPAVKAEVKPVAKPAAEVAAKAEAKPVEKKAAKPAVKAEAKPAAKVDATPVAKAEAKPVSKKAAKPAAKAEAKPAARVKRAPVAATVVAEAAAPKAAKAEKAAKPTKAAKPAKPAKAIKPAKSTKLARRAALAAEELEHAPVIEKPRKPRFAPVTFSEEGGVRYLHFGTEWVQGAMRLSKPQHIELEYAQQMMAWLLFLATPARIVQLGLGAAALTKFAHRYLRPAKVEAIELNPAVVVAARTMFDLPMDDARLAVRELDAWDFVQDRSNHGTVGALQIDIYDATARGPVLDSVAFYRAARACLAEAGVATINLFGDHPSYVRNMKRLKEAFDGRVIALPEVHDGNRVALAFSGPALDVSWTALEKRARMLESKLGLPAHQWVKALRAACKEIGKEGASFAI</sequence>
<gene>
    <name evidence="3" type="ORF">SAMN05216550_111177</name>
</gene>
<organism evidence="3 4">
    <name type="scientific">Paraburkholderia tropica</name>
    <dbReference type="NCBI Taxonomy" id="92647"/>
    <lineage>
        <taxon>Bacteria</taxon>
        <taxon>Pseudomonadati</taxon>
        <taxon>Pseudomonadota</taxon>
        <taxon>Betaproteobacteria</taxon>
        <taxon>Burkholderiales</taxon>
        <taxon>Burkholderiaceae</taxon>
        <taxon>Paraburkholderia</taxon>
    </lineage>
</organism>
<comment type="caution">
    <text evidence="3">The sequence shown here is derived from an EMBL/GenBank/DDBJ whole genome shotgun (WGS) entry which is preliminary data.</text>
</comment>